<comment type="caution">
    <text evidence="2">The sequence shown here is derived from an EMBL/GenBank/DDBJ whole genome shotgun (WGS) entry which is preliminary data.</text>
</comment>
<sequence length="299" mass="33997">MKTVAAMKLKALADGHLTDCVFLVGRNERLAKEIRAFRLELIVSSEYFSGLLNSPLTLANPGPIRVKTIEPDVFKLVIEFIHLSGHLKSKVGSLEVCLQLARAADEYLLDDLSHLCLEQLRNKFLLVDNVWNVLTEHRLIRGIAKACLELLEVHASECLREVSFFEASEEAVKLFLSLDKMEIESEMELVDACIEYAEKKKEKKLDVFRRAFLPNLRLLNLSTKNLMKVLPFLTVEEKTYLAAHGSPLKVGWTPKTLPSLCDNGSSREKRLSEEPFQPGWSAKRRRAVRTLFVSYPSRD</sequence>
<evidence type="ECO:0000259" key="1">
    <source>
        <dbReference type="PROSITE" id="PS50097"/>
    </source>
</evidence>
<protein>
    <recommendedName>
        <fullName evidence="1">BTB domain-containing protein</fullName>
    </recommendedName>
</protein>
<reference evidence="2 3" key="1">
    <citation type="submission" date="2020-04" db="EMBL/GenBank/DDBJ databases">
        <authorList>
            <person name="Alioto T."/>
            <person name="Alioto T."/>
            <person name="Gomez Garrido J."/>
        </authorList>
    </citation>
    <scope>NUCLEOTIDE SEQUENCE [LARGE SCALE GENOMIC DNA]</scope>
</reference>
<dbReference type="Pfam" id="PF00651">
    <property type="entry name" value="BTB"/>
    <property type="match status" value="1"/>
</dbReference>
<dbReference type="Gene3D" id="3.30.710.10">
    <property type="entry name" value="Potassium Channel Kv1.1, Chain A"/>
    <property type="match status" value="1"/>
</dbReference>
<dbReference type="SMART" id="SM00225">
    <property type="entry name" value="BTB"/>
    <property type="match status" value="1"/>
</dbReference>
<dbReference type="Pfam" id="PF07707">
    <property type="entry name" value="BACK"/>
    <property type="match status" value="1"/>
</dbReference>
<dbReference type="PANTHER" id="PTHR45774">
    <property type="entry name" value="BTB/POZ DOMAIN-CONTAINING"/>
    <property type="match status" value="1"/>
</dbReference>
<evidence type="ECO:0000313" key="3">
    <source>
        <dbReference type="Proteomes" id="UP000494165"/>
    </source>
</evidence>
<dbReference type="InterPro" id="IPR000210">
    <property type="entry name" value="BTB/POZ_dom"/>
</dbReference>
<dbReference type="PROSITE" id="PS50097">
    <property type="entry name" value="BTB"/>
    <property type="match status" value="1"/>
</dbReference>
<accession>A0A8S1E7R6</accession>
<dbReference type="InterPro" id="IPR011333">
    <property type="entry name" value="SKP1/BTB/POZ_sf"/>
</dbReference>
<dbReference type="AlphaFoldDB" id="A0A8S1E7R6"/>
<keyword evidence="3" id="KW-1185">Reference proteome</keyword>
<evidence type="ECO:0000313" key="2">
    <source>
        <dbReference type="EMBL" id="CAB3388299.1"/>
    </source>
</evidence>
<proteinExistence type="predicted"/>
<dbReference type="Proteomes" id="UP000494165">
    <property type="component" value="Unassembled WGS sequence"/>
</dbReference>
<organism evidence="2 3">
    <name type="scientific">Cloeon dipterum</name>
    <dbReference type="NCBI Taxonomy" id="197152"/>
    <lineage>
        <taxon>Eukaryota</taxon>
        <taxon>Metazoa</taxon>
        <taxon>Ecdysozoa</taxon>
        <taxon>Arthropoda</taxon>
        <taxon>Hexapoda</taxon>
        <taxon>Insecta</taxon>
        <taxon>Pterygota</taxon>
        <taxon>Palaeoptera</taxon>
        <taxon>Ephemeroptera</taxon>
        <taxon>Pisciforma</taxon>
        <taxon>Baetidae</taxon>
        <taxon>Cloeon</taxon>
    </lineage>
</organism>
<dbReference type="PANTHER" id="PTHR45774:SF3">
    <property type="entry name" value="BTB (POZ) DOMAIN-CONTAINING 2B-RELATED"/>
    <property type="match status" value="1"/>
</dbReference>
<dbReference type="Gene3D" id="1.25.40.420">
    <property type="match status" value="1"/>
</dbReference>
<dbReference type="OrthoDB" id="45365at2759"/>
<dbReference type="SUPFAM" id="SSF54695">
    <property type="entry name" value="POZ domain"/>
    <property type="match status" value="1"/>
</dbReference>
<gene>
    <name evidence="2" type="ORF">CLODIP_2_CD03203</name>
</gene>
<dbReference type="InterPro" id="IPR011705">
    <property type="entry name" value="BACK"/>
</dbReference>
<name>A0A8S1E7R6_9INSE</name>
<feature type="domain" description="BTB" evidence="1">
    <location>
        <begin position="18"/>
        <end position="82"/>
    </location>
</feature>
<dbReference type="EMBL" id="CADEPI010000740">
    <property type="protein sequence ID" value="CAB3388299.1"/>
    <property type="molecule type" value="Genomic_DNA"/>
</dbReference>